<keyword evidence="4 8" id="KW-0547">Nucleotide-binding</keyword>
<evidence type="ECO:0000256" key="4">
    <source>
        <dbReference type="ARBA" id="ARBA00022741"/>
    </source>
</evidence>
<protein>
    <recommendedName>
        <fullName evidence="8">ATP-dependent dethiobiotin synthetase BioD</fullName>
        <ecNumber evidence="8">6.3.3.3</ecNumber>
    </recommendedName>
    <alternativeName>
        <fullName evidence="8">DTB synthetase</fullName>
        <shortName evidence="8">DTBS</shortName>
    </alternativeName>
    <alternativeName>
        <fullName evidence="8">Dethiobiotin synthase</fullName>
    </alternativeName>
</protein>
<accession>A0AAJ0UHI9</accession>
<gene>
    <name evidence="8" type="primary">bioD</name>
    <name evidence="10" type="ORF">CCR82_08985</name>
</gene>
<feature type="binding site" evidence="8">
    <location>
        <begin position="219"/>
        <end position="221"/>
    </location>
    <ligand>
        <name>ATP</name>
        <dbReference type="ChEBI" id="CHEBI:30616"/>
    </ligand>
</feature>
<reference evidence="10" key="2">
    <citation type="journal article" date="2020" name="Microorganisms">
        <title>Osmotic Adaptation and Compatible Solute Biosynthesis of Phototrophic Bacteria as Revealed from Genome Analyses.</title>
        <authorList>
            <person name="Imhoff J.F."/>
            <person name="Rahn T."/>
            <person name="Kunzel S."/>
            <person name="Keller A."/>
            <person name="Neulinger S.C."/>
        </authorList>
    </citation>
    <scope>NUCLEOTIDE SEQUENCE</scope>
    <source>
        <strain evidence="10">DSM 4395</strain>
    </source>
</reference>
<dbReference type="SUPFAM" id="SSF52540">
    <property type="entry name" value="P-loop containing nucleoside triphosphate hydrolases"/>
    <property type="match status" value="1"/>
</dbReference>
<dbReference type="Proteomes" id="UP001296967">
    <property type="component" value="Unassembled WGS sequence"/>
</dbReference>
<evidence type="ECO:0000256" key="8">
    <source>
        <dbReference type="HAMAP-Rule" id="MF_00336"/>
    </source>
</evidence>
<dbReference type="FunFam" id="3.40.50.300:FF:000292">
    <property type="entry name" value="ATP-dependent dethiobiotin synthetase BioD"/>
    <property type="match status" value="1"/>
</dbReference>
<dbReference type="PIRSF" id="PIRSF006755">
    <property type="entry name" value="DTB_synth"/>
    <property type="match status" value="1"/>
</dbReference>
<comment type="function">
    <text evidence="8">Catalyzes a mechanistically unusual reaction, the ATP-dependent insertion of CO2 between the N7 and N8 nitrogen atoms of 7,8-diaminopelargonic acid (DAPA, also called 7,8-diammoniononanoate) to form a ureido ring.</text>
</comment>
<feature type="binding site" evidence="8">
    <location>
        <position position="31"/>
    </location>
    <ligand>
        <name>Mg(2+)</name>
        <dbReference type="ChEBI" id="CHEBI:18420"/>
    </ligand>
</feature>
<dbReference type="GO" id="GO:0009102">
    <property type="term" value="P:biotin biosynthetic process"/>
    <property type="evidence" value="ECO:0007669"/>
    <property type="project" value="UniProtKB-UniRule"/>
</dbReference>
<keyword evidence="11" id="KW-1185">Reference proteome</keyword>
<evidence type="ECO:0000256" key="5">
    <source>
        <dbReference type="ARBA" id="ARBA00022756"/>
    </source>
</evidence>
<sequence length="244" mass="25129">MSVPSTDGDAPAQARGQGLFVTGTDTEIGKTEVTLGLMSALQQRGLRVLGMKPVAAGCAMTADGLRNEDARRIQAQGSRPVAYAQINPCAFAPPIAPHIAAAQAGVEIALAPIQAAYQGLAAQADWVIVEGVGGWRVPLGPELTLADLPRALELPVLLVVGLRLGCLNHALLSAEAIHTSGLPLAGWIANGVDPAMAAAEDNLATLHARLPAPCMGVVPYLKRPTPERVAEHLQGALAFTSAAL</sequence>
<dbReference type="GO" id="GO:0000287">
    <property type="term" value="F:magnesium ion binding"/>
    <property type="evidence" value="ECO:0007669"/>
    <property type="project" value="UniProtKB-UniRule"/>
</dbReference>
<dbReference type="InterPro" id="IPR004472">
    <property type="entry name" value="DTB_synth_BioD"/>
</dbReference>
<name>A0AAJ0UHI9_HALSE</name>
<evidence type="ECO:0000256" key="3">
    <source>
        <dbReference type="ARBA" id="ARBA00022723"/>
    </source>
</evidence>
<keyword evidence="3 8" id="KW-0479">Metal-binding</keyword>
<comment type="caution">
    <text evidence="10">The sequence shown here is derived from an EMBL/GenBank/DDBJ whole genome shotgun (WGS) entry which is preliminary data.</text>
</comment>
<dbReference type="AlphaFoldDB" id="A0AAJ0UHI9"/>
<comment type="catalytic activity">
    <reaction evidence="8">
        <text>(7R,8S)-7,8-diammoniononanoate + CO2 + ATP = (4R,5S)-dethiobiotin + ADP + phosphate + 3 H(+)</text>
        <dbReference type="Rhea" id="RHEA:15805"/>
        <dbReference type="ChEBI" id="CHEBI:15378"/>
        <dbReference type="ChEBI" id="CHEBI:16526"/>
        <dbReference type="ChEBI" id="CHEBI:30616"/>
        <dbReference type="ChEBI" id="CHEBI:43474"/>
        <dbReference type="ChEBI" id="CHEBI:149469"/>
        <dbReference type="ChEBI" id="CHEBI:149473"/>
        <dbReference type="ChEBI" id="CHEBI:456216"/>
        <dbReference type="EC" id="6.3.3.3"/>
    </reaction>
</comment>
<feature type="binding site" evidence="8">
    <location>
        <begin position="130"/>
        <end position="133"/>
    </location>
    <ligand>
        <name>ATP</name>
        <dbReference type="ChEBI" id="CHEBI:30616"/>
    </ligand>
</feature>
<organism evidence="10 11">
    <name type="scientific">Halochromatium salexigens</name>
    <name type="common">Chromatium salexigens</name>
    <dbReference type="NCBI Taxonomy" id="49447"/>
    <lineage>
        <taxon>Bacteria</taxon>
        <taxon>Pseudomonadati</taxon>
        <taxon>Pseudomonadota</taxon>
        <taxon>Gammaproteobacteria</taxon>
        <taxon>Chromatiales</taxon>
        <taxon>Chromatiaceae</taxon>
        <taxon>Halochromatium</taxon>
    </lineage>
</organism>
<evidence type="ECO:0000256" key="2">
    <source>
        <dbReference type="ARBA" id="ARBA00022598"/>
    </source>
</evidence>
<evidence type="ECO:0000256" key="1">
    <source>
        <dbReference type="ARBA" id="ARBA00022490"/>
    </source>
</evidence>
<comment type="subcellular location">
    <subcellularLocation>
        <location evidence="8">Cytoplasm</location>
    </subcellularLocation>
</comment>
<dbReference type="EC" id="6.3.3.3" evidence="8"/>
<comment type="pathway">
    <text evidence="8">Cofactor biosynthesis; biotin biosynthesis; biotin from 7,8-diaminononanoate: step 1/2.</text>
</comment>
<evidence type="ECO:0000256" key="9">
    <source>
        <dbReference type="SAM" id="MobiDB-lite"/>
    </source>
</evidence>
<feature type="region of interest" description="Disordered" evidence="9">
    <location>
        <begin position="1"/>
        <end position="23"/>
    </location>
</feature>
<dbReference type="CDD" id="cd03109">
    <property type="entry name" value="DTBS"/>
    <property type="match status" value="1"/>
</dbReference>
<reference evidence="10" key="1">
    <citation type="submission" date="2017-05" db="EMBL/GenBank/DDBJ databases">
        <authorList>
            <person name="Imhoff J.F."/>
            <person name="Rahn T."/>
            <person name="Kuenzel S."/>
            <person name="Neulinger S.C."/>
        </authorList>
    </citation>
    <scope>NUCLEOTIDE SEQUENCE</scope>
    <source>
        <strain evidence="10">DSM 4395</strain>
    </source>
</reference>
<evidence type="ECO:0000313" key="11">
    <source>
        <dbReference type="Proteomes" id="UP001296967"/>
    </source>
</evidence>
<keyword evidence="2 8" id="KW-0436">Ligase</keyword>
<dbReference type="HAMAP" id="MF_00336">
    <property type="entry name" value="BioD"/>
    <property type="match status" value="1"/>
</dbReference>
<dbReference type="PANTHER" id="PTHR43210">
    <property type="entry name" value="DETHIOBIOTIN SYNTHETASE"/>
    <property type="match status" value="1"/>
</dbReference>
<dbReference type="GO" id="GO:0042803">
    <property type="term" value="F:protein homodimerization activity"/>
    <property type="evidence" value="ECO:0007669"/>
    <property type="project" value="UniProtKB-ARBA"/>
</dbReference>
<keyword evidence="5 8" id="KW-0093">Biotin biosynthesis</keyword>
<proteinExistence type="inferred from homology"/>
<dbReference type="EMBL" id="NHSF01000054">
    <property type="protein sequence ID" value="MBK5930652.1"/>
    <property type="molecule type" value="Genomic_DNA"/>
</dbReference>
<feature type="binding site" evidence="8">
    <location>
        <position position="69"/>
    </location>
    <ligand>
        <name>ATP</name>
        <dbReference type="ChEBI" id="CHEBI:30616"/>
    </ligand>
</feature>
<feature type="binding site" evidence="8">
    <location>
        <position position="69"/>
    </location>
    <ligand>
        <name>Mg(2+)</name>
        <dbReference type="ChEBI" id="CHEBI:18420"/>
    </ligand>
</feature>
<comment type="caution">
    <text evidence="8">Lacks conserved residue(s) required for the propagation of feature annotation.</text>
</comment>
<dbReference type="PANTHER" id="PTHR43210:SF5">
    <property type="entry name" value="DETHIOBIOTIN SYNTHETASE"/>
    <property type="match status" value="1"/>
</dbReference>
<dbReference type="GO" id="GO:0005524">
    <property type="term" value="F:ATP binding"/>
    <property type="evidence" value="ECO:0007669"/>
    <property type="project" value="UniProtKB-UniRule"/>
</dbReference>
<dbReference type="InterPro" id="IPR027417">
    <property type="entry name" value="P-loop_NTPase"/>
</dbReference>
<dbReference type="Gene3D" id="3.40.50.300">
    <property type="entry name" value="P-loop containing nucleotide triphosphate hydrolases"/>
    <property type="match status" value="1"/>
</dbReference>
<dbReference type="Pfam" id="PF13500">
    <property type="entry name" value="AAA_26"/>
    <property type="match status" value="1"/>
</dbReference>
<feature type="active site" evidence="8">
    <location>
        <position position="52"/>
    </location>
</feature>
<comment type="subunit">
    <text evidence="8">Homodimer.</text>
</comment>
<keyword evidence="7 8" id="KW-0460">Magnesium</keyword>
<evidence type="ECO:0000313" key="10">
    <source>
        <dbReference type="EMBL" id="MBK5930652.1"/>
    </source>
</evidence>
<dbReference type="GO" id="GO:0005829">
    <property type="term" value="C:cytosol"/>
    <property type="evidence" value="ECO:0007669"/>
    <property type="project" value="TreeGrafter"/>
</dbReference>
<keyword evidence="1 8" id="KW-0963">Cytoplasm</keyword>
<keyword evidence="6 8" id="KW-0067">ATP-binding</keyword>
<evidence type="ECO:0000256" key="6">
    <source>
        <dbReference type="ARBA" id="ARBA00022840"/>
    </source>
</evidence>
<comment type="cofactor">
    <cofactor evidence="8">
        <name>Mg(2+)</name>
        <dbReference type="ChEBI" id="CHEBI:18420"/>
    </cofactor>
</comment>
<dbReference type="GO" id="GO:0004141">
    <property type="term" value="F:dethiobiotin synthase activity"/>
    <property type="evidence" value="ECO:0007669"/>
    <property type="project" value="UniProtKB-UniRule"/>
</dbReference>
<dbReference type="NCBIfam" id="TIGR00347">
    <property type="entry name" value="bioD"/>
    <property type="match status" value="1"/>
</dbReference>
<feature type="binding site" evidence="8">
    <location>
        <position position="130"/>
    </location>
    <ligand>
        <name>Mg(2+)</name>
        <dbReference type="ChEBI" id="CHEBI:18420"/>
    </ligand>
</feature>
<comment type="similarity">
    <text evidence="8">Belongs to the dethiobiotin synthetase family.</text>
</comment>
<evidence type="ECO:0000256" key="7">
    <source>
        <dbReference type="ARBA" id="ARBA00022842"/>
    </source>
</evidence>